<organism evidence="1 2">
    <name type="scientific">Rangifer tarandus platyrhynchus</name>
    <name type="common">Svalbard reindeer</name>
    <dbReference type="NCBI Taxonomy" id="3082113"/>
    <lineage>
        <taxon>Eukaryota</taxon>
        <taxon>Metazoa</taxon>
        <taxon>Chordata</taxon>
        <taxon>Craniata</taxon>
        <taxon>Vertebrata</taxon>
        <taxon>Euteleostomi</taxon>
        <taxon>Mammalia</taxon>
        <taxon>Eutheria</taxon>
        <taxon>Laurasiatheria</taxon>
        <taxon>Artiodactyla</taxon>
        <taxon>Ruminantia</taxon>
        <taxon>Pecora</taxon>
        <taxon>Cervidae</taxon>
        <taxon>Odocoileinae</taxon>
        <taxon>Rangifer</taxon>
    </lineage>
</organism>
<evidence type="ECO:0000313" key="2">
    <source>
        <dbReference type="Proteomes" id="UP001162501"/>
    </source>
</evidence>
<dbReference type="EMBL" id="OX596110">
    <property type="protein sequence ID" value="CAN0324789.1"/>
    <property type="molecule type" value="Genomic_DNA"/>
</dbReference>
<reference evidence="1" key="1">
    <citation type="submission" date="2023-05" db="EMBL/GenBank/DDBJ databases">
        <authorList>
            <consortium name="ELIXIR-Norway"/>
        </authorList>
    </citation>
    <scope>NUCLEOTIDE SEQUENCE</scope>
</reference>
<gene>
    <name evidence="1" type="ORF">MRATA1EN22A_LOCUS15667</name>
</gene>
<accession>A0AC59Z9P5</accession>
<protein>
    <submittedName>
        <fullName evidence="1">Uncharacterized protein</fullName>
    </submittedName>
</protein>
<reference evidence="1" key="2">
    <citation type="submission" date="2025-03" db="EMBL/GenBank/DDBJ databases">
        <authorList>
            <consortium name="ELIXIR-Norway"/>
            <consortium name="Elixir Norway"/>
        </authorList>
    </citation>
    <scope>NUCLEOTIDE SEQUENCE</scope>
</reference>
<sequence>MTLGSAFKGASGNLLRGPIYARTSSHPAPQPTDPAAPAGMGGGGRGRIPSPPLSRPAPAASPPLALENWSFRAAGPHPRGRHSGLFLPPRPPHREPQRPRGNAAEDALTKPTGEGMAWSERSGPSLLPWTPAGCEGPTTHSTPPFVLTGWRPPDLAVGAQGSPPCGGSPWSPAREDGDLSAP</sequence>
<proteinExistence type="predicted"/>
<evidence type="ECO:0000313" key="1">
    <source>
        <dbReference type="EMBL" id="CAN0324789.1"/>
    </source>
</evidence>
<name>A0AC59Z9P5_RANTA</name>
<dbReference type="Proteomes" id="UP001162501">
    <property type="component" value="Chromosome 26"/>
</dbReference>